<gene>
    <name evidence="1" type="ORF">D358_00657</name>
</gene>
<accession>A0ABC9TMU5</accession>
<organism evidence="1 2">
    <name type="scientific">Enterococcus faecalis RP2S-4</name>
    <dbReference type="NCBI Taxonomy" id="1244145"/>
    <lineage>
        <taxon>Bacteria</taxon>
        <taxon>Bacillati</taxon>
        <taxon>Bacillota</taxon>
        <taxon>Bacilli</taxon>
        <taxon>Lactobacillales</taxon>
        <taxon>Enterococcaceae</taxon>
        <taxon>Enterococcus</taxon>
    </lineage>
</organism>
<sequence length="51" mass="5895">MTGIARQKNVSVSSVYHVLKRLYQPMNPFKTTLPTVLHLKNLNPFVRFLVP</sequence>
<evidence type="ECO:0008006" key="3">
    <source>
        <dbReference type="Google" id="ProtNLM"/>
    </source>
</evidence>
<comment type="caution">
    <text evidence="1">The sequence shown here is derived from an EMBL/GenBank/DDBJ whole genome shotgun (WGS) entry which is preliminary data.</text>
</comment>
<evidence type="ECO:0000313" key="1">
    <source>
        <dbReference type="EMBL" id="EPI10417.1"/>
    </source>
</evidence>
<proteinExistence type="predicted"/>
<protein>
    <recommendedName>
        <fullName evidence="3">Transposase</fullName>
    </recommendedName>
</protein>
<dbReference type="EMBL" id="ATIR01000024">
    <property type="protein sequence ID" value="EPI10417.1"/>
    <property type="molecule type" value="Genomic_DNA"/>
</dbReference>
<reference evidence="1 2" key="1">
    <citation type="submission" date="2013-06" db="EMBL/GenBank/DDBJ databases">
        <authorList>
            <person name="Weinstock G."/>
            <person name="Sodergren E."/>
            <person name="Lobos E.A."/>
            <person name="Fulton L."/>
            <person name="Fulton R."/>
            <person name="Courtney L."/>
            <person name="Fronick C."/>
            <person name="O'Laughlin M."/>
            <person name="Godfrey J."/>
            <person name="Wilson R.M."/>
            <person name="Miner T."/>
            <person name="Farmer C."/>
            <person name="Delehaunty K."/>
            <person name="Cordes M."/>
            <person name="Minx P."/>
            <person name="Tomlinson C."/>
            <person name="Chen J."/>
            <person name="Wollam A."/>
            <person name="Pepin K.H."/>
            <person name="Bhonagiri V."/>
            <person name="Zhang X."/>
            <person name="Warren W."/>
            <person name="Mitreva M."/>
            <person name="Mardis E.R."/>
            <person name="Wilson R.K."/>
        </authorList>
    </citation>
    <scope>NUCLEOTIDE SEQUENCE [LARGE SCALE GENOMIC DNA]</scope>
    <source>
        <strain evidence="1 2">RP2S-4</strain>
    </source>
</reference>
<dbReference type="AlphaFoldDB" id="A0ABC9TMU5"/>
<evidence type="ECO:0000313" key="2">
    <source>
        <dbReference type="Proteomes" id="UP000015750"/>
    </source>
</evidence>
<name>A0ABC9TMU5_ENTFL</name>
<dbReference type="Proteomes" id="UP000015750">
    <property type="component" value="Unassembled WGS sequence"/>
</dbReference>